<evidence type="ECO:0000313" key="2">
    <source>
        <dbReference type="EMBL" id="RYO94160.1"/>
    </source>
</evidence>
<dbReference type="EMBL" id="QJNS01000012">
    <property type="protein sequence ID" value="RYO94160.1"/>
    <property type="molecule type" value="Genomic_DNA"/>
</dbReference>
<gene>
    <name evidence="2" type="ORF">DL762_000670</name>
</gene>
<proteinExistence type="predicted"/>
<feature type="compositionally biased region" description="Basic and acidic residues" evidence="1">
    <location>
        <begin position="73"/>
        <end position="83"/>
    </location>
</feature>
<name>A0ABY0HIE7_9PEZI</name>
<feature type="region of interest" description="Disordered" evidence="1">
    <location>
        <begin position="166"/>
        <end position="192"/>
    </location>
</feature>
<organism evidence="2 3">
    <name type="scientific">Monosporascus cannonballus</name>
    <dbReference type="NCBI Taxonomy" id="155416"/>
    <lineage>
        <taxon>Eukaryota</taxon>
        <taxon>Fungi</taxon>
        <taxon>Dikarya</taxon>
        <taxon>Ascomycota</taxon>
        <taxon>Pezizomycotina</taxon>
        <taxon>Sordariomycetes</taxon>
        <taxon>Xylariomycetidae</taxon>
        <taxon>Xylariales</taxon>
        <taxon>Xylariales incertae sedis</taxon>
        <taxon>Monosporascus</taxon>
    </lineage>
</organism>
<feature type="compositionally biased region" description="Acidic residues" evidence="1">
    <location>
        <begin position="170"/>
        <end position="180"/>
    </location>
</feature>
<feature type="region of interest" description="Disordered" evidence="1">
    <location>
        <begin position="1"/>
        <end position="24"/>
    </location>
</feature>
<feature type="compositionally biased region" description="Basic and acidic residues" evidence="1">
    <location>
        <begin position="49"/>
        <end position="59"/>
    </location>
</feature>
<reference evidence="2 3" key="1">
    <citation type="submission" date="2018-06" db="EMBL/GenBank/DDBJ databases">
        <title>Complete Genomes of Monosporascus.</title>
        <authorList>
            <person name="Robinson A.J."/>
            <person name="Natvig D.O."/>
        </authorList>
    </citation>
    <scope>NUCLEOTIDE SEQUENCE [LARGE SCALE GENOMIC DNA]</scope>
    <source>
        <strain evidence="2 3">CBS 609.92</strain>
    </source>
</reference>
<protein>
    <submittedName>
        <fullName evidence="2">Uncharacterized protein</fullName>
    </submittedName>
</protein>
<comment type="caution">
    <text evidence="2">The sequence shown here is derived from an EMBL/GenBank/DDBJ whole genome shotgun (WGS) entry which is preliminary data.</text>
</comment>
<evidence type="ECO:0000256" key="1">
    <source>
        <dbReference type="SAM" id="MobiDB-lite"/>
    </source>
</evidence>
<dbReference type="Proteomes" id="UP000294003">
    <property type="component" value="Unassembled WGS sequence"/>
</dbReference>
<sequence length="271" mass="30337">MSRYSALPTAQGHHRSASADSIAASDSTYHSFQDLDLYEARHPFTPYEESDRPMSKGDPSESAPKSGGYGNQEEVKLRRRDSGYESIPSGPRRSNSHLSKDRQRPAASMASARVESRSRPSIRRAARSCPGPRTSYAPARVSSVYVVQNQQQAGVYFHFPALDGFPSCQEDQDEDEDEAEASYPPPPQTTHYWTSDQTRRLEYAAIDAASRGIKGWFLKHVPNCLVPKENRRVGFDDDSGSVRRYRLELECEETGEKKADGGKKIGWLFGR</sequence>
<feature type="region of interest" description="Disordered" evidence="1">
    <location>
        <begin position="40"/>
        <end position="134"/>
    </location>
</feature>
<keyword evidence="3" id="KW-1185">Reference proteome</keyword>
<evidence type="ECO:0000313" key="3">
    <source>
        <dbReference type="Proteomes" id="UP000294003"/>
    </source>
</evidence>
<accession>A0ABY0HIE7</accession>